<keyword evidence="4" id="KW-1134">Transmembrane beta strand</keyword>
<evidence type="ECO:0000256" key="6">
    <source>
        <dbReference type="ARBA" id="ARBA00023136"/>
    </source>
</evidence>
<dbReference type="Gene3D" id="1.20.1600.10">
    <property type="entry name" value="Outer membrane efflux proteins (OEP)"/>
    <property type="match status" value="1"/>
</dbReference>
<keyword evidence="5" id="KW-0812">Transmembrane</keyword>
<accession>A0A2R5FJ10</accession>
<dbReference type="NCBIfam" id="TIGR01844">
    <property type="entry name" value="type_I_sec_TolC"/>
    <property type="match status" value="1"/>
</dbReference>
<evidence type="ECO:0000256" key="8">
    <source>
        <dbReference type="SAM" id="SignalP"/>
    </source>
</evidence>
<dbReference type="Proteomes" id="UP000245081">
    <property type="component" value="Unassembled WGS sequence"/>
</dbReference>
<comment type="subcellular location">
    <subcellularLocation>
        <location evidence="1">Cell outer membrane</location>
    </subcellularLocation>
</comment>
<organism evidence="9 10">
    <name type="scientific">Novimethylophilus kurashikiensis</name>
    <dbReference type="NCBI Taxonomy" id="1825523"/>
    <lineage>
        <taxon>Bacteria</taxon>
        <taxon>Pseudomonadati</taxon>
        <taxon>Pseudomonadota</taxon>
        <taxon>Betaproteobacteria</taxon>
        <taxon>Nitrosomonadales</taxon>
        <taxon>Methylophilaceae</taxon>
        <taxon>Novimethylophilus</taxon>
    </lineage>
</organism>
<dbReference type="PANTHER" id="PTHR30026">
    <property type="entry name" value="OUTER MEMBRANE PROTEIN TOLC"/>
    <property type="match status" value="1"/>
</dbReference>
<evidence type="ECO:0000313" key="10">
    <source>
        <dbReference type="Proteomes" id="UP000245081"/>
    </source>
</evidence>
<dbReference type="InterPro" id="IPR003423">
    <property type="entry name" value="OMP_efflux"/>
</dbReference>
<evidence type="ECO:0000256" key="3">
    <source>
        <dbReference type="ARBA" id="ARBA00022448"/>
    </source>
</evidence>
<dbReference type="EMBL" id="BDOQ01000022">
    <property type="protein sequence ID" value="GBG15871.1"/>
    <property type="molecule type" value="Genomic_DNA"/>
</dbReference>
<keyword evidence="3" id="KW-0813">Transport</keyword>
<dbReference type="GO" id="GO:0015562">
    <property type="term" value="F:efflux transmembrane transporter activity"/>
    <property type="evidence" value="ECO:0007669"/>
    <property type="project" value="InterPro"/>
</dbReference>
<dbReference type="PANTHER" id="PTHR30026:SF20">
    <property type="entry name" value="OUTER MEMBRANE PROTEIN TOLC"/>
    <property type="match status" value="1"/>
</dbReference>
<comment type="similarity">
    <text evidence="2">Belongs to the outer membrane factor (OMF) (TC 1.B.17) family.</text>
</comment>
<evidence type="ECO:0000256" key="1">
    <source>
        <dbReference type="ARBA" id="ARBA00004442"/>
    </source>
</evidence>
<dbReference type="GO" id="GO:0015288">
    <property type="term" value="F:porin activity"/>
    <property type="evidence" value="ECO:0007669"/>
    <property type="project" value="TreeGrafter"/>
</dbReference>
<feature type="signal peptide" evidence="8">
    <location>
        <begin position="1"/>
        <end position="29"/>
    </location>
</feature>
<dbReference type="InterPro" id="IPR051906">
    <property type="entry name" value="TolC-like"/>
</dbReference>
<name>A0A2R5FJ10_9PROT</name>
<gene>
    <name evidence="9" type="primary">tolC</name>
    <name evidence="9" type="ORF">NMK_3489</name>
</gene>
<dbReference type="GO" id="GO:1990281">
    <property type="term" value="C:efflux pump complex"/>
    <property type="evidence" value="ECO:0007669"/>
    <property type="project" value="TreeGrafter"/>
</dbReference>
<evidence type="ECO:0000256" key="4">
    <source>
        <dbReference type="ARBA" id="ARBA00022452"/>
    </source>
</evidence>
<dbReference type="SUPFAM" id="SSF56954">
    <property type="entry name" value="Outer membrane efflux proteins (OEP)"/>
    <property type="match status" value="1"/>
</dbReference>
<evidence type="ECO:0000256" key="7">
    <source>
        <dbReference type="ARBA" id="ARBA00023237"/>
    </source>
</evidence>
<dbReference type="GO" id="GO:0009279">
    <property type="term" value="C:cell outer membrane"/>
    <property type="evidence" value="ECO:0007669"/>
    <property type="project" value="UniProtKB-SubCell"/>
</dbReference>
<dbReference type="Pfam" id="PF02321">
    <property type="entry name" value="OEP"/>
    <property type="match status" value="2"/>
</dbReference>
<keyword evidence="6" id="KW-0472">Membrane</keyword>
<dbReference type="AlphaFoldDB" id="A0A2R5FJ10"/>
<sequence>MTDLPYKIKKTSRLVVFCIASFAVNNTFASPETQSLLDLFQLAKANDATWASAQSSNTAAQEKAVQGKALLLPSVTLGGSATQTFSDAEYPGQHALINNARSTSGISETENYHTYSYKLSISQPLYRKQNSVNYEQSKIQVAQADDQLGFALQDLILRLAQAYFDMLLAQDTIDLNEAQKAAISNQLEQAKVSFEVGTATITDVNDAQARYDLVVAQGISARNDLEVKKQATQRIIGQLPTRIAILNTKPQFKPLDPASMDQWVEIGERENLKLKIQQRALEIANQEVEKTHAGHYPTLDLVANYNGQDNSGSINGPQYRNSISTADIGLQVQVPLYQGGAITSREREAVANQQKARDDLEAARRQVDYDVRQAFLDFTSRLSQVSAYEQALNSSQTSLESTQLGYEVGVRTSVDVLNAQQQLFTSKRDLLQARYNVLLSKLKLKSASGLLTEADLGEIDQMLSRP</sequence>
<evidence type="ECO:0000256" key="2">
    <source>
        <dbReference type="ARBA" id="ARBA00007613"/>
    </source>
</evidence>
<feature type="chain" id="PRO_5015359105" evidence="8">
    <location>
        <begin position="30"/>
        <end position="466"/>
    </location>
</feature>
<comment type="caution">
    <text evidence="9">The sequence shown here is derived from an EMBL/GenBank/DDBJ whole genome shotgun (WGS) entry which is preliminary data.</text>
</comment>
<proteinExistence type="inferred from homology"/>
<dbReference type="RefSeq" id="WP_227871552.1">
    <property type="nucleotide sequence ID" value="NZ_BDOQ01000022.1"/>
</dbReference>
<reference evidence="9 10" key="1">
    <citation type="journal article" date="2018" name="Environ. Microbiol.">
        <title>Isolation and genomic characterization of Novimethylophilus kurashikiensis gen. nov. sp. nov., a new lanthanide-dependent methylotrophic species of Methylophilaceae.</title>
        <authorList>
            <person name="Lv H."/>
            <person name="Sahin N."/>
            <person name="Tani A."/>
        </authorList>
    </citation>
    <scope>NUCLEOTIDE SEQUENCE [LARGE SCALE GENOMIC DNA]</scope>
    <source>
        <strain evidence="9 10">La2-4</strain>
    </source>
</reference>
<dbReference type="InterPro" id="IPR010130">
    <property type="entry name" value="T1SS_OMP_TolC"/>
</dbReference>
<keyword evidence="7" id="KW-0998">Cell outer membrane</keyword>
<protein>
    <submittedName>
        <fullName evidence="9">Outer membrane protein</fullName>
    </submittedName>
</protein>
<keyword evidence="10" id="KW-1185">Reference proteome</keyword>
<evidence type="ECO:0000313" key="9">
    <source>
        <dbReference type="EMBL" id="GBG15871.1"/>
    </source>
</evidence>
<keyword evidence="8" id="KW-0732">Signal</keyword>
<evidence type="ECO:0000256" key="5">
    <source>
        <dbReference type="ARBA" id="ARBA00022692"/>
    </source>
</evidence>